<keyword evidence="9" id="KW-0234">DNA repair</keyword>
<evidence type="ECO:0000256" key="4">
    <source>
        <dbReference type="ARBA" id="ARBA00022722"/>
    </source>
</evidence>
<dbReference type="Pfam" id="PF03372">
    <property type="entry name" value="Exo_endo_phos"/>
    <property type="match status" value="1"/>
</dbReference>
<evidence type="ECO:0000259" key="12">
    <source>
        <dbReference type="Pfam" id="PF03372"/>
    </source>
</evidence>
<evidence type="ECO:0000256" key="7">
    <source>
        <dbReference type="ARBA" id="ARBA00022801"/>
    </source>
</evidence>
<dbReference type="InterPro" id="IPR005135">
    <property type="entry name" value="Endo/exonuclease/phosphatase"/>
</dbReference>
<evidence type="ECO:0000256" key="11">
    <source>
        <dbReference type="SAM" id="MobiDB-lite"/>
    </source>
</evidence>
<dbReference type="Proteomes" id="UP000639643">
    <property type="component" value="Unassembled WGS sequence"/>
</dbReference>
<dbReference type="GO" id="GO:0004519">
    <property type="term" value="F:endonuclease activity"/>
    <property type="evidence" value="ECO:0007669"/>
    <property type="project" value="UniProtKB-KW"/>
</dbReference>
<dbReference type="PANTHER" id="PTHR15822">
    <property type="entry name" value="TRAF AND TNF RECEPTOR-ASSOCIATED PROTEIN"/>
    <property type="match status" value="1"/>
</dbReference>
<accession>A0A8H6KJ46</accession>
<dbReference type="InterPro" id="IPR036691">
    <property type="entry name" value="Endo/exonu/phosph_ase_sf"/>
</dbReference>
<evidence type="ECO:0000256" key="9">
    <source>
        <dbReference type="ARBA" id="ARBA00023204"/>
    </source>
</evidence>
<proteinExistence type="predicted"/>
<dbReference type="EMBL" id="WIGM01000249">
    <property type="protein sequence ID" value="KAF6831908.1"/>
    <property type="molecule type" value="Genomic_DNA"/>
</dbReference>
<dbReference type="GO" id="GO:0004527">
    <property type="term" value="F:exonuclease activity"/>
    <property type="evidence" value="ECO:0007669"/>
    <property type="project" value="UniProtKB-KW"/>
</dbReference>
<comment type="caution">
    <text evidence="13">The sequence shown here is derived from an EMBL/GenBank/DDBJ whole genome shotgun (WGS) entry which is preliminary data.</text>
</comment>
<keyword evidence="14" id="KW-1185">Reference proteome</keyword>
<dbReference type="GO" id="GO:0005737">
    <property type="term" value="C:cytoplasm"/>
    <property type="evidence" value="ECO:0007669"/>
    <property type="project" value="TreeGrafter"/>
</dbReference>
<sequence>MESSAKELKEPANQPVTGPGRELSIVTWNVNARADHQDRRLTAIFSRLLEWPPVPDVIFLQEVNMKTFFSAILGDDRIRADWLSSEGDASRWQGREFMTITLLSKECFKFPNPTPGFDPATCILGRVSRIKFSSRCGRDALCAEVLVPSQRSLNYHHVQLLNVHLDSQPPLGDGRAIWNRRHHQLFVAAGVLHNKHHGLVAGDFNGMSPEEEKSIEDMRLSDAWKYLHGDDDPGYTWFIEGNTAFLPKRRDRVATLGLKVLDMQIIHPGNIDDKTAAEKKADNYNPDDNKRVPWSDHSGLRCTFMLTE</sequence>
<name>A0A8H6KJ46_9PEZI</name>
<dbReference type="SUPFAM" id="SSF56219">
    <property type="entry name" value="DNase I-like"/>
    <property type="match status" value="1"/>
</dbReference>
<dbReference type="GO" id="GO:0006302">
    <property type="term" value="P:double-strand break repair"/>
    <property type="evidence" value="ECO:0007669"/>
    <property type="project" value="TreeGrafter"/>
</dbReference>
<evidence type="ECO:0000256" key="1">
    <source>
        <dbReference type="ARBA" id="ARBA00001936"/>
    </source>
</evidence>
<reference evidence="13" key="1">
    <citation type="journal article" date="2020" name="Phytopathology">
        <title>Genome Sequence Resources of Colletotrichum truncatum, C. plurivorum, C. musicola, and C. sojae: Four Species Pathogenic to Soybean (Glycine max).</title>
        <authorList>
            <person name="Rogerio F."/>
            <person name="Boufleur T.R."/>
            <person name="Ciampi-Guillardi M."/>
            <person name="Sukno S.A."/>
            <person name="Thon M.R."/>
            <person name="Massola Junior N.S."/>
            <person name="Baroncelli R."/>
        </authorList>
    </citation>
    <scope>NUCLEOTIDE SEQUENCE</scope>
    <source>
        <strain evidence="13">LFN0074</strain>
    </source>
</reference>
<feature type="region of interest" description="Disordered" evidence="11">
    <location>
        <begin position="1"/>
        <end position="20"/>
    </location>
</feature>
<evidence type="ECO:0000313" key="14">
    <source>
        <dbReference type="Proteomes" id="UP000639643"/>
    </source>
</evidence>
<protein>
    <submittedName>
        <fullName evidence="13">Endonuclease exonuclease phosphatase family protein</fullName>
    </submittedName>
</protein>
<evidence type="ECO:0000256" key="8">
    <source>
        <dbReference type="ARBA" id="ARBA00022842"/>
    </source>
</evidence>
<evidence type="ECO:0000256" key="6">
    <source>
        <dbReference type="ARBA" id="ARBA00022763"/>
    </source>
</evidence>
<dbReference type="Gene3D" id="3.60.10.10">
    <property type="entry name" value="Endonuclease/exonuclease/phosphatase"/>
    <property type="match status" value="1"/>
</dbReference>
<dbReference type="GO" id="GO:0046872">
    <property type="term" value="F:metal ion binding"/>
    <property type="evidence" value="ECO:0007669"/>
    <property type="project" value="UniProtKB-KW"/>
</dbReference>
<comment type="cofactor">
    <cofactor evidence="1">
        <name>Mn(2+)</name>
        <dbReference type="ChEBI" id="CHEBI:29035"/>
    </cofactor>
</comment>
<dbReference type="OrthoDB" id="9975959at2759"/>
<dbReference type="InterPro" id="IPR051547">
    <property type="entry name" value="TDP2-like"/>
</dbReference>
<dbReference type="GO" id="GO:0070260">
    <property type="term" value="F:5'-tyrosyl-DNA phosphodiesterase activity"/>
    <property type="evidence" value="ECO:0007669"/>
    <property type="project" value="TreeGrafter"/>
</dbReference>
<evidence type="ECO:0000256" key="5">
    <source>
        <dbReference type="ARBA" id="ARBA00022723"/>
    </source>
</evidence>
<feature type="domain" description="Endonuclease/exonuclease/phosphatase" evidence="12">
    <location>
        <begin position="26"/>
        <end position="252"/>
    </location>
</feature>
<feature type="compositionally biased region" description="Basic and acidic residues" evidence="11">
    <location>
        <begin position="1"/>
        <end position="10"/>
    </location>
</feature>
<keyword evidence="4" id="KW-0540">Nuclease</keyword>
<keyword evidence="6" id="KW-0227">DNA damage</keyword>
<evidence type="ECO:0000313" key="13">
    <source>
        <dbReference type="EMBL" id="KAF6831908.1"/>
    </source>
</evidence>
<evidence type="ECO:0000256" key="3">
    <source>
        <dbReference type="ARBA" id="ARBA00004322"/>
    </source>
</evidence>
<dbReference type="PANTHER" id="PTHR15822:SF4">
    <property type="entry name" value="TYROSYL-DNA PHOSPHODIESTERASE 2"/>
    <property type="match status" value="1"/>
</dbReference>
<evidence type="ECO:0000256" key="10">
    <source>
        <dbReference type="ARBA" id="ARBA00023242"/>
    </source>
</evidence>
<keyword evidence="7" id="KW-0378">Hydrolase</keyword>
<keyword evidence="13" id="KW-0269">Exonuclease</keyword>
<comment type="cofactor">
    <cofactor evidence="2">
        <name>Mg(2+)</name>
        <dbReference type="ChEBI" id="CHEBI:18420"/>
    </cofactor>
</comment>
<evidence type="ECO:0000256" key="2">
    <source>
        <dbReference type="ARBA" id="ARBA00001946"/>
    </source>
</evidence>
<keyword evidence="8" id="KW-0460">Magnesium</keyword>
<comment type="subcellular location">
    <subcellularLocation>
        <location evidence="3">Nucleus</location>
        <location evidence="3">PML body</location>
    </subcellularLocation>
</comment>
<dbReference type="GO" id="GO:0003697">
    <property type="term" value="F:single-stranded DNA binding"/>
    <property type="evidence" value="ECO:0007669"/>
    <property type="project" value="TreeGrafter"/>
</dbReference>
<keyword evidence="13" id="KW-0255">Endonuclease</keyword>
<dbReference type="AlphaFoldDB" id="A0A8H6KJ46"/>
<organism evidence="13 14">
    <name type="scientific">Colletotrichum musicola</name>
    <dbReference type="NCBI Taxonomy" id="2175873"/>
    <lineage>
        <taxon>Eukaryota</taxon>
        <taxon>Fungi</taxon>
        <taxon>Dikarya</taxon>
        <taxon>Ascomycota</taxon>
        <taxon>Pezizomycotina</taxon>
        <taxon>Sordariomycetes</taxon>
        <taxon>Hypocreomycetidae</taxon>
        <taxon>Glomerellales</taxon>
        <taxon>Glomerellaceae</taxon>
        <taxon>Colletotrichum</taxon>
        <taxon>Colletotrichum orchidearum species complex</taxon>
    </lineage>
</organism>
<keyword evidence="5" id="KW-0479">Metal-binding</keyword>
<keyword evidence="10" id="KW-0539">Nucleus</keyword>
<gene>
    <name evidence="13" type="ORF">CMUS01_07146</name>
</gene>